<dbReference type="RefSeq" id="WP_097531355.1">
    <property type="nucleotide sequence ID" value="NZ_NSLJ01000020.1"/>
</dbReference>
<dbReference type="EMBL" id="NSLJ01000020">
    <property type="protein sequence ID" value="PDP43434.1"/>
    <property type="molecule type" value="Genomic_DNA"/>
</dbReference>
<accession>A0A2A6E783</accession>
<protein>
    <recommendedName>
        <fullName evidence="4">F5/8 type C domain protein</fullName>
    </recommendedName>
</protein>
<keyword evidence="1" id="KW-1133">Transmembrane helix</keyword>
<evidence type="ECO:0000313" key="2">
    <source>
        <dbReference type="EMBL" id="PDP43434.1"/>
    </source>
</evidence>
<gene>
    <name evidence="2" type="ORF">CLI86_08650</name>
</gene>
<dbReference type="Proteomes" id="UP000219259">
    <property type="component" value="Unassembled WGS sequence"/>
</dbReference>
<keyword evidence="1" id="KW-0472">Membrane</keyword>
<evidence type="ECO:0000256" key="1">
    <source>
        <dbReference type="SAM" id="Phobius"/>
    </source>
</evidence>
<comment type="caution">
    <text evidence="2">The sequence shown here is derived from an EMBL/GenBank/DDBJ whole genome shotgun (WGS) entry which is preliminary data.</text>
</comment>
<dbReference type="PANTHER" id="PTHR35532">
    <property type="entry name" value="SIMILAR TO POLYHYDROXYALKANOATE DEPOLYMERASE"/>
    <property type="match status" value="1"/>
</dbReference>
<dbReference type="AlphaFoldDB" id="A0A2A6E783"/>
<proteinExistence type="predicted"/>
<dbReference type="InterPro" id="IPR038765">
    <property type="entry name" value="Papain-like_cys_pep_sf"/>
</dbReference>
<evidence type="ECO:0008006" key="4">
    <source>
        <dbReference type="Google" id="ProtNLM"/>
    </source>
</evidence>
<name>A0A2A6E783_TANFO</name>
<evidence type="ECO:0000313" key="3">
    <source>
        <dbReference type="Proteomes" id="UP000219259"/>
    </source>
</evidence>
<reference evidence="2 3" key="1">
    <citation type="submission" date="2017-09" db="EMBL/GenBank/DDBJ databases">
        <title>Phase variable restriction modification systems are present in the genome sequences of periodontal pathogens Prevotella intermedia, Tannerella forsythia and Porphyromonas gingivalis.</title>
        <authorList>
            <person name="Haigh R.D."/>
            <person name="Crawford L."/>
            <person name="Ralph J."/>
            <person name="Wanford J."/>
            <person name="Vartoukian S.R."/>
            <person name="Hijazib K."/>
            <person name="Wade W."/>
            <person name="Oggioni M.R."/>
        </authorList>
    </citation>
    <scope>NUCLEOTIDE SEQUENCE [LARGE SCALE GENOMIC DNA]</scope>
    <source>
        <strain evidence="2 3">WW11663</strain>
    </source>
</reference>
<sequence>MAKYIKIIAFSFLIALIGSYWIVCDVSNNTVNIPSDIKLIIDKSKNKNEFYKVIQHYKNDSLKLAATYFLIRNMDDKYSILPSNKATIYKTALENIPLLKEENNWDPTKKSTLGILMDSLSNIEPVGYKKVYDMNVITAEFLIENIDLSFEVWENPPISKYYDFNIFCEYVLPYRFANEPLSNWRKNAYIKFKPILLDTSHITKDIAIQVIKKSQIHYNIGMAKYPYPLTFEEIDLIKWGTCEHLSQYQTLAFRSIGIPSTTDFIPVWANRSLGHEWCVFLNNDHCFEDIGIAHSGKNDLLYKFSKIYRKAFSHHCTPSDSIFSDNYKKINYLLYQDVTDKYGRTSDLTFNNLDTNSTYALCTFNNRQWIPVSYGKKKNGNICFHNMGQGKSYKDYQLSYTNEGKGVIYIIAKLNNNGMEFIEVPFILYEEGRMKKLKPDCNQRQAVILNRKYPEYEHFYEYKKNMLGATIEIANDSLFKDKKTIYRFTGRVPSESRIIIDLPAFSSQYIRYKNVENISINLSGIHLFYNKKKLKSKLYSPSVSIEYLNNLSDDDILTYCTINSPQNYIDIDMGEKTFINQIEITCRTDDNEINHNQIYELYYFDQAWISLGVQKAKHCFLLYEQVPSNALFLLKNKTKGVEQRIFTIENGEQIWW</sequence>
<keyword evidence="1" id="KW-0812">Transmembrane</keyword>
<dbReference type="SUPFAM" id="SSF54001">
    <property type="entry name" value="Cysteine proteinases"/>
    <property type="match status" value="1"/>
</dbReference>
<organism evidence="2 3">
    <name type="scientific">Tannerella forsythia</name>
    <name type="common">Bacteroides forsythus</name>
    <dbReference type="NCBI Taxonomy" id="28112"/>
    <lineage>
        <taxon>Bacteria</taxon>
        <taxon>Pseudomonadati</taxon>
        <taxon>Bacteroidota</taxon>
        <taxon>Bacteroidia</taxon>
        <taxon>Bacteroidales</taxon>
        <taxon>Tannerellaceae</taxon>
        <taxon>Tannerella</taxon>
    </lineage>
</organism>
<dbReference type="PANTHER" id="PTHR35532:SF5">
    <property type="entry name" value="CARBOHYDRATE-BINDING DOMAIN-CONTAINING PROTEIN"/>
    <property type="match status" value="1"/>
</dbReference>
<feature type="transmembrane region" description="Helical" evidence="1">
    <location>
        <begin position="7"/>
        <end position="23"/>
    </location>
</feature>